<evidence type="ECO:0000256" key="1">
    <source>
        <dbReference type="ARBA" id="ARBA00022737"/>
    </source>
</evidence>
<feature type="domain" description="RRM" evidence="4">
    <location>
        <begin position="37"/>
        <end position="117"/>
    </location>
</feature>
<dbReference type="PANTHER" id="PTHR24012">
    <property type="entry name" value="RNA BINDING PROTEIN"/>
    <property type="match status" value="1"/>
</dbReference>
<evidence type="ECO:0000259" key="4">
    <source>
        <dbReference type="PROSITE" id="PS50102"/>
    </source>
</evidence>
<sequence>MSVEPAPVAMKAKKVVPYHLKAPIGFSPYQVYSKQERKLFVGMLSKKCNENDVRTMFQTYGQIEECTVLRDQNGHSKGCAFVTFASRQYAIAAIKGMHQAQTMEGCSAPLVVKFADTQKEKDAKRIQGLATNLWNTSGVNSAALNPQYLALLQQLNTGNNLALSPIGGMGGLSTSPLLSSGLSNGHGLQSLAGLAGSGMTLGHSTGGSTTDLSNSGLQSLMGGLQGSVPNLTTVSLAPLAAMNSNSIGLPGLACGTLAQSSPVSSLPVTSLALGAGSMTSLNGLGAGSGLESLGGFSALQQYAGYPAYTQNALAAASNAAGRQMEGPDGCNLFIYHLPQEFTDSDLAQTFLPFGNVISAKVFIDKQTNLSKCFGFVSYDNPSSSQAAIQAMNGFQIGTKRLKVQLKRSKEASKPY</sequence>
<protein>
    <submittedName>
        <fullName evidence="5">CUGBP Elav-like family member 1</fullName>
    </submittedName>
</protein>
<dbReference type="Proteomes" id="UP000440578">
    <property type="component" value="Unassembled WGS sequence"/>
</dbReference>
<comment type="caution">
    <text evidence="5">The sequence shown here is derived from an EMBL/GenBank/DDBJ whole genome shotgun (WGS) entry which is preliminary data.</text>
</comment>
<name>A0A6A4WIN8_AMPAM</name>
<feature type="domain" description="RRM" evidence="4">
    <location>
        <begin position="330"/>
        <end position="408"/>
    </location>
</feature>
<dbReference type="EMBL" id="VIIS01000590">
    <property type="protein sequence ID" value="KAF0307296.1"/>
    <property type="molecule type" value="Genomic_DNA"/>
</dbReference>
<dbReference type="PROSITE" id="PS50102">
    <property type="entry name" value="RRM"/>
    <property type="match status" value="2"/>
</dbReference>
<keyword evidence="1" id="KW-0677">Repeat</keyword>
<dbReference type="InterPro" id="IPR000504">
    <property type="entry name" value="RRM_dom"/>
</dbReference>
<gene>
    <name evidence="5" type="primary">celf1_6</name>
    <name evidence="5" type="ORF">FJT64_021346</name>
</gene>
<dbReference type="InterPro" id="IPR012677">
    <property type="entry name" value="Nucleotide-bd_a/b_plait_sf"/>
</dbReference>
<dbReference type="AlphaFoldDB" id="A0A6A4WIN8"/>
<dbReference type="FunFam" id="3.30.70.330:FF:000016">
    <property type="entry name" value="CUGBP Elav-like family member 1 isoform 2"/>
    <property type="match status" value="1"/>
</dbReference>
<keyword evidence="2 3" id="KW-0694">RNA-binding</keyword>
<evidence type="ECO:0000313" key="5">
    <source>
        <dbReference type="EMBL" id="KAF0307296.1"/>
    </source>
</evidence>
<dbReference type="CDD" id="cd12640">
    <property type="entry name" value="RRM3_Bruno_like"/>
    <property type="match status" value="1"/>
</dbReference>
<evidence type="ECO:0000256" key="3">
    <source>
        <dbReference type="PROSITE-ProRule" id="PRU00176"/>
    </source>
</evidence>
<dbReference type="InterPro" id="IPR035979">
    <property type="entry name" value="RBD_domain_sf"/>
</dbReference>
<reference evidence="5 6" key="1">
    <citation type="submission" date="2019-07" db="EMBL/GenBank/DDBJ databases">
        <title>Draft genome assembly of a fouling barnacle, Amphibalanus amphitrite (Darwin, 1854): The first reference genome for Thecostraca.</title>
        <authorList>
            <person name="Kim W."/>
        </authorList>
    </citation>
    <scope>NUCLEOTIDE SEQUENCE [LARGE SCALE GENOMIC DNA]</scope>
    <source>
        <strain evidence="5">SNU_AA5</strain>
        <tissue evidence="5">Soma without cirri and trophi</tissue>
    </source>
</reference>
<evidence type="ECO:0000256" key="2">
    <source>
        <dbReference type="ARBA" id="ARBA00022884"/>
    </source>
</evidence>
<dbReference type="GO" id="GO:0003723">
    <property type="term" value="F:RNA binding"/>
    <property type="evidence" value="ECO:0007669"/>
    <property type="project" value="UniProtKB-UniRule"/>
</dbReference>
<proteinExistence type="predicted"/>
<dbReference type="Gene3D" id="3.30.70.330">
    <property type="match status" value="2"/>
</dbReference>
<dbReference type="Pfam" id="PF00076">
    <property type="entry name" value="RRM_1"/>
    <property type="match status" value="2"/>
</dbReference>
<accession>A0A6A4WIN8</accession>
<evidence type="ECO:0000313" key="6">
    <source>
        <dbReference type="Proteomes" id="UP000440578"/>
    </source>
</evidence>
<keyword evidence="6" id="KW-1185">Reference proteome</keyword>
<organism evidence="5 6">
    <name type="scientific">Amphibalanus amphitrite</name>
    <name type="common">Striped barnacle</name>
    <name type="synonym">Balanus amphitrite</name>
    <dbReference type="NCBI Taxonomy" id="1232801"/>
    <lineage>
        <taxon>Eukaryota</taxon>
        <taxon>Metazoa</taxon>
        <taxon>Ecdysozoa</taxon>
        <taxon>Arthropoda</taxon>
        <taxon>Crustacea</taxon>
        <taxon>Multicrustacea</taxon>
        <taxon>Cirripedia</taxon>
        <taxon>Thoracica</taxon>
        <taxon>Thoracicalcarea</taxon>
        <taxon>Balanomorpha</taxon>
        <taxon>Balanoidea</taxon>
        <taxon>Balanidae</taxon>
        <taxon>Amphibalaninae</taxon>
        <taxon>Amphibalanus</taxon>
    </lineage>
</organism>
<dbReference type="OrthoDB" id="410044at2759"/>
<dbReference type="FunFam" id="3.30.70.330:FF:000015">
    <property type="entry name" value="CUGBP Elav-like family member 1 isoform 2"/>
    <property type="match status" value="1"/>
</dbReference>
<dbReference type="SMART" id="SM00360">
    <property type="entry name" value="RRM"/>
    <property type="match status" value="2"/>
</dbReference>
<dbReference type="SUPFAM" id="SSF54928">
    <property type="entry name" value="RNA-binding domain, RBD"/>
    <property type="match status" value="1"/>
</dbReference>